<dbReference type="GO" id="GO:0005524">
    <property type="term" value="F:ATP binding"/>
    <property type="evidence" value="ECO:0007669"/>
    <property type="project" value="UniProtKB-UniRule"/>
</dbReference>
<evidence type="ECO:0000256" key="3">
    <source>
        <dbReference type="ARBA" id="ARBA00012154"/>
    </source>
</evidence>
<evidence type="ECO:0000256" key="1">
    <source>
        <dbReference type="ARBA" id="ARBA00004842"/>
    </source>
</evidence>
<protein>
    <recommendedName>
        <fullName evidence="3 11">Shikimate kinase</fullName>
        <shortName evidence="11">SK</shortName>
        <ecNumber evidence="3 11">2.7.1.71</ecNumber>
    </recommendedName>
</protein>
<evidence type="ECO:0000256" key="4">
    <source>
        <dbReference type="ARBA" id="ARBA00022605"/>
    </source>
</evidence>
<organism evidence="12 13">
    <name type="scientific">Lacicoccus qingdaonensis</name>
    <dbReference type="NCBI Taxonomy" id="576118"/>
    <lineage>
        <taxon>Bacteria</taxon>
        <taxon>Bacillati</taxon>
        <taxon>Bacillota</taxon>
        <taxon>Bacilli</taxon>
        <taxon>Bacillales</taxon>
        <taxon>Salinicoccaceae</taxon>
        <taxon>Lacicoccus</taxon>
    </lineage>
</organism>
<reference evidence="13" key="1">
    <citation type="submission" date="2016-10" db="EMBL/GenBank/DDBJ databases">
        <authorList>
            <person name="Varghese N."/>
            <person name="Submissions S."/>
        </authorList>
    </citation>
    <scope>NUCLEOTIDE SEQUENCE [LARGE SCALE GENOMIC DNA]</scope>
    <source>
        <strain evidence="13">CGMCC 1.8895</strain>
    </source>
</reference>
<evidence type="ECO:0000313" key="12">
    <source>
        <dbReference type="EMBL" id="SDK54637.1"/>
    </source>
</evidence>
<dbReference type="PANTHER" id="PTHR21087:SF16">
    <property type="entry name" value="SHIKIMATE KINASE 1, CHLOROPLASTIC"/>
    <property type="match status" value="1"/>
</dbReference>
<dbReference type="HAMAP" id="MF_00109">
    <property type="entry name" value="Shikimate_kinase"/>
    <property type="match status" value="1"/>
</dbReference>
<dbReference type="Pfam" id="PF01202">
    <property type="entry name" value="SKI"/>
    <property type="match status" value="1"/>
</dbReference>
<dbReference type="CDD" id="cd00464">
    <property type="entry name" value="SK"/>
    <property type="match status" value="1"/>
</dbReference>
<comment type="caution">
    <text evidence="11">Lacks conserved residue(s) required for the propagation of feature annotation.</text>
</comment>
<dbReference type="AlphaFoldDB" id="A0A1G9CSP6"/>
<evidence type="ECO:0000256" key="7">
    <source>
        <dbReference type="ARBA" id="ARBA00022777"/>
    </source>
</evidence>
<dbReference type="RefSeq" id="WP_092985000.1">
    <property type="nucleotide sequence ID" value="NZ_FNFY01000004.1"/>
</dbReference>
<keyword evidence="4 11" id="KW-0028">Amino-acid biosynthesis</keyword>
<proteinExistence type="inferred from homology"/>
<dbReference type="EC" id="2.7.1.71" evidence="3 11"/>
<dbReference type="OrthoDB" id="9800332at2"/>
<comment type="catalytic activity">
    <reaction evidence="10 11">
        <text>shikimate + ATP = 3-phosphoshikimate + ADP + H(+)</text>
        <dbReference type="Rhea" id="RHEA:13121"/>
        <dbReference type="ChEBI" id="CHEBI:15378"/>
        <dbReference type="ChEBI" id="CHEBI:30616"/>
        <dbReference type="ChEBI" id="CHEBI:36208"/>
        <dbReference type="ChEBI" id="CHEBI:145989"/>
        <dbReference type="ChEBI" id="CHEBI:456216"/>
        <dbReference type="EC" id="2.7.1.71"/>
    </reaction>
</comment>
<dbReference type="GO" id="GO:0009073">
    <property type="term" value="P:aromatic amino acid family biosynthetic process"/>
    <property type="evidence" value="ECO:0007669"/>
    <property type="project" value="UniProtKB-KW"/>
</dbReference>
<dbReference type="InterPro" id="IPR000623">
    <property type="entry name" value="Shikimate_kinase/TSH1"/>
</dbReference>
<gene>
    <name evidence="11" type="primary">aroK</name>
    <name evidence="12" type="ORF">SAMN05216216_104168</name>
</gene>
<dbReference type="GO" id="GO:0000287">
    <property type="term" value="F:magnesium ion binding"/>
    <property type="evidence" value="ECO:0007669"/>
    <property type="project" value="UniProtKB-UniRule"/>
</dbReference>
<evidence type="ECO:0000256" key="5">
    <source>
        <dbReference type="ARBA" id="ARBA00022679"/>
    </source>
</evidence>
<keyword evidence="11" id="KW-0963">Cytoplasm</keyword>
<keyword evidence="11" id="KW-0460">Magnesium</keyword>
<comment type="cofactor">
    <cofactor evidence="11">
        <name>Mg(2+)</name>
        <dbReference type="ChEBI" id="CHEBI:18420"/>
    </cofactor>
    <text evidence="11">Binds 1 Mg(2+) ion per subunit.</text>
</comment>
<feature type="binding site" evidence="11">
    <location>
        <position position="116"/>
    </location>
    <ligand>
        <name>ATP</name>
        <dbReference type="ChEBI" id="CHEBI:30616"/>
    </ligand>
</feature>
<keyword evidence="9 11" id="KW-0057">Aromatic amino acid biosynthesis</keyword>
<keyword evidence="7 11" id="KW-0418">Kinase</keyword>
<keyword evidence="11" id="KW-0479">Metal-binding</keyword>
<evidence type="ECO:0000256" key="11">
    <source>
        <dbReference type="HAMAP-Rule" id="MF_00109"/>
    </source>
</evidence>
<evidence type="ECO:0000313" key="13">
    <source>
        <dbReference type="Proteomes" id="UP000199008"/>
    </source>
</evidence>
<keyword evidence="6 11" id="KW-0547">Nucleotide-binding</keyword>
<dbReference type="SUPFAM" id="SSF52540">
    <property type="entry name" value="P-loop containing nucleoside triphosphate hydrolases"/>
    <property type="match status" value="1"/>
</dbReference>
<feature type="binding site" evidence="11">
    <location>
        <begin position="8"/>
        <end position="13"/>
    </location>
    <ligand>
        <name>ATP</name>
        <dbReference type="ChEBI" id="CHEBI:30616"/>
    </ligand>
</feature>
<dbReference type="InterPro" id="IPR027417">
    <property type="entry name" value="P-loop_NTPase"/>
</dbReference>
<dbReference type="GO" id="GO:0008652">
    <property type="term" value="P:amino acid biosynthetic process"/>
    <property type="evidence" value="ECO:0007669"/>
    <property type="project" value="UniProtKB-KW"/>
</dbReference>
<comment type="subcellular location">
    <subcellularLocation>
        <location evidence="11">Cytoplasm</location>
    </subcellularLocation>
</comment>
<dbReference type="UniPathway" id="UPA00053">
    <property type="reaction ID" value="UER00088"/>
</dbReference>
<comment type="pathway">
    <text evidence="1 11">Metabolic intermediate biosynthesis; chorismate biosynthesis; chorismate from D-erythrose 4-phosphate and phosphoenolpyruvate: step 5/7.</text>
</comment>
<keyword evidence="5 11" id="KW-0808">Transferase</keyword>
<comment type="subunit">
    <text evidence="11">Monomer.</text>
</comment>
<keyword evidence="13" id="KW-1185">Reference proteome</keyword>
<feature type="binding site" evidence="11">
    <location>
        <position position="12"/>
    </location>
    <ligand>
        <name>Mg(2+)</name>
        <dbReference type="ChEBI" id="CHEBI:18420"/>
    </ligand>
</feature>
<dbReference type="EMBL" id="FNFY01000004">
    <property type="protein sequence ID" value="SDK54637.1"/>
    <property type="molecule type" value="Genomic_DNA"/>
</dbReference>
<feature type="binding site" evidence="11">
    <location>
        <position position="76"/>
    </location>
    <ligand>
        <name>substrate</name>
    </ligand>
</feature>
<dbReference type="InterPro" id="IPR023000">
    <property type="entry name" value="Shikimate_kinase_CS"/>
</dbReference>
<keyword evidence="8 11" id="KW-0067">ATP-binding</keyword>
<dbReference type="GO" id="GO:0009423">
    <property type="term" value="P:chorismate biosynthetic process"/>
    <property type="evidence" value="ECO:0007669"/>
    <property type="project" value="UniProtKB-UniRule"/>
</dbReference>
<dbReference type="GO" id="GO:0005829">
    <property type="term" value="C:cytosol"/>
    <property type="evidence" value="ECO:0007669"/>
    <property type="project" value="TreeGrafter"/>
</dbReference>
<dbReference type="Proteomes" id="UP000199008">
    <property type="component" value="Unassembled WGS sequence"/>
</dbReference>
<evidence type="ECO:0000256" key="9">
    <source>
        <dbReference type="ARBA" id="ARBA00023141"/>
    </source>
</evidence>
<dbReference type="PANTHER" id="PTHR21087">
    <property type="entry name" value="SHIKIMATE KINASE"/>
    <property type="match status" value="1"/>
</dbReference>
<evidence type="ECO:0000256" key="8">
    <source>
        <dbReference type="ARBA" id="ARBA00022840"/>
    </source>
</evidence>
<feature type="binding site" evidence="11">
    <location>
        <position position="133"/>
    </location>
    <ligand>
        <name>substrate</name>
    </ligand>
</feature>
<feature type="binding site" evidence="11">
    <location>
        <position position="30"/>
    </location>
    <ligand>
        <name>substrate</name>
    </ligand>
</feature>
<name>A0A1G9CSP6_9BACL</name>
<evidence type="ECO:0000256" key="6">
    <source>
        <dbReference type="ARBA" id="ARBA00022741"/>
    </source>
</evidence>
<comment type="function">
    <text evidence="11">Catalyzes the specific phosphorylation of the 3-hydroxyl group of shikimic acid using ATP as a cosubstrate.</text>
</comment>
<evidence type="ECO:0000256" key="10">
    <source>
        <dbReference type="ARBA" id="ARBA00048567"/>
    </source>
</evidence>
<comment type="similarity">
    <text evidence="2 11">Belongs to the shikimate kinase family.</text>
</comment>
<dbReference type="Gene3D" id="3.40.50.300">
    <property type="entry name" value="P-loop containing nucleotide triphosphate hydrolases"/>
    <property type="match status" value="1"/>
</dbReference>
<feature type="binding site" evidence="11">
    <location>
        <position position="54"/>
    </location>
    <ligand>
        <name>substrate</name>
    </ligand>
</feature>
<accession>A0A1G9CSP6</accession>
<dbReference type="GO" id="GO:0004765">
    <property type="term" value="F:shikimate kinase activity"/>
    <property type="evidence" value="ECO:0007669"/>
    <property type="project" value="UniProtKB-UniRule"/>
</dbReference>
<dbReference type="PRINTS" id="PR01100">
    <property type="entry name" value="SHIKIMTKNASE"/>
</dbReference>
<dbReference type="STRING" id="576118.SAMN05216216_104168"/>
<dbReference type="InterPro" id="IPR031322">
    <property type="entry name" value="Shikimate/glucono_kinase"/>
</dbReference>
<sequence length="168" mass="18869">MILTGFMGSGKTTVGERLAQSTGKEFIDLDHYIEEETGQSISSIFEDQGEDGFRQIEKEALKKVIGNTDAVISTGGGIITYEESRDLLKGNKNHNVYFLSAPFDLLYERVKNDEGRPMLKNGYDATRELYESRLQFYEVTSHYQVDAALEVAEIEAAILELEDLDLSL</sequence>
<evidence type="ECO:0000256" key="2">
    <source>
        <dbReference type="ARBA" id="ARBA00006997"/>
    </source>
</evidence>
<dbReference type="PROSITE" id="PS01128">
    <property type="entry name" value="SHIKIMATE_KINASE"/>
    <property type="match status" value="1"/>
</dbReference>